<evidence type="ECO:0000256" key="9">
    <source>
        <dbReference type="ARBA" id="ARBA00043995"/>
    </source>
</evidence>
<evidence type="ECO:0000256" key="13">
    <source>
        <dbReference type="ARBA" id="ARBA00049201"/>
    </source>
</evidence>
<dbReference type="GO" id="GO:0008713">
    <property type="term" value="F:ADP-heptose-lipopolysaccharide heptosyltransferase activity"/>
    <property type="evidence" value="ECO:0007669"/>
    <property type="project" value="TreeGrafter"/>
</dbReference>
<dbReference type="GO" id="GO:0009244">
    <property type="term" value="P:lipopolysaccharide core region biosynthetic process"/>
    <property type="evidence" value="ECO:0007669"/>
    <property type="project" value="InterPro"/>
</dbReference>
<dbReference type="Pfam" id="PF01075">
    <property type="entry name" value="Glyco_transf_9"/>
    <property type="match status" value="1"/>
</dbReference>
<dbReference type="InterPro" id="IPR002201">
    <property type="entry name" value="Glyco_trans_9"/>
</dbReference>
<organism evidence="14 15">
    <name type="scientific">Thorsellia anophelis DSM 18579</name>
    <dbReference type="NCBI Taxonomy" id="1123402"/>
    <lineage>
        <taxon>Bacteria</taxon>
        <taxon>Pseudomonadati</taxon>
        <taxon>Pseudomonadota</taxon>
        <taxon>Gammaproteobacteria</taxon>
        <taxon>Enterobacterales</taxon>
        <taxon>Thorselliaceae</taxon>
        <taxon>Thorsellia</taxon>
    </lineage>
</organism>
<evidence type="ECO:0000256" key="4">
    <source>
        <dbReference type="ARBA" id="ARBA00022519"/>
    </source>
</evidence>
<dbReference type="EC" id="2.4.99.23" evidence="10"/>
<evidence type="ECO:0000313" key="15">
    <source>
        <dbReference type="Proteomes" id="UP000242642"/>
    </source>
</evidence>
<accession>A0A1I0E3Z7</accession>
<keyword evidence="6 14" id="KW-0808">Transferase</keyword>
<dbReference type="NCBIfam" id="NF008204">
    <property type="entry name" value="PRK10964.1"/>
    <property type="match status" value="1"/>
</dbReference>
<evidence type="ECO:0000256" key="12">
    <source>
        <dbReference type="ARBA" id="ARBA00044330"/>
    </source>
</evidence>
<evidence type="ECO:0000256" key="11">
    <source>
        <dbReference type="ARBA" id="ARBA00044190"/>
    </source>
</evidence>
<keyword evidence="15" id="KW-1185">Reference proteome</keyword>
<keyword evidence="5" id="KW-0328">Glycosyltransferase</keyword>
<name>A0A1I0E3Z7_9GAMM</name>
<evidence type="ECO:0000313" key="14">
    <source>
        <dbReference type="EMBL" id="SET39072.1"/>
    </source>
</evidence>
<dbReference type="AlphaFoldDB" id="A0A1I0E3Z7"/>
<dbReference type="Proteomes" id="UP000242642">
    <property type="component" value="Unassembled WGS sequence"/>
</dbReference>
<evidence type="ECO:0000256" key="5">
    <source>
        <dbReference type="ARBA" id="ARBA00022676"/>
    </source>
</evidence>
<dbReference type="Gene3D" id="3.40.50.2000">
    <property type="entry name" value="Glycogen Phosphorylase B"/>
    <property type="match status" value="2"/>
</dbReference>
<keyword evidence="8" id="KW-0472">Membrane</keyword>
<dbReference type="EMBL" id="FOHV01000022">
    <property type="protein sequence ID" value="SET39072.1"/>
    <property type="molecule type" value="Genomic_DNA"/>
</dbReference>
<protein>
    <recommendedName>
        <fullName evidence="11">Lipopolysaccharide heptosyltransferase 1</fullName>
        <ecNumber evidence="10">2.4.99.23</ecNumber>
    </recommendedName>
    <alternativeName>
        <fullName evidence="12">ADP-heptose:lipopolysaccharide heptosyltransferase I</fullName>
    </alternativeName>
</protein>
<dbReference type="PANTHER" id="PTHR30160:SF19">
    <property type="entry name" value="LIPOPOLYSACCHARIDE HEPTOSYLTRANSFERASE 1"/>
    <property type="match status" value="1"/>
</dbReference>
<evidence type="ECO:0000256" key="8">
    <source>
        <dbReference type="ARBA" id="ARBA00023136"/>
    </source>
</evidence>
<dbReference type="InterPro" id="IPR011908">
    <property type="entry name" value="LipoPS_heptosylTferase-I"/>
</dbReference>
<evidence type="ECO:0000256" key="7">
    <source>
        <dbReference type="ARBA" id="ARBA00022985"/>
    </source>
</evidence>
<comment type="subcellular location">
    <subcellularLocation>
        <location evidence="1">Cell inner membrane</location>
        <topology evidence="1">Peripheral membrane protein</topology>
        <orientation evidence="1">Cytoplasmic side</orientation>
    </subcellularLocation>
</comment>
<keyword evidence="3" id="KW-1003">Cell membrane</keyword>
<dbReference type="FunFam" id="3.40.50.2000:FF:000106">
    <property type="entry name" value="Lipopolysaccharide heptosyltransferase 1"/>
    <property type="match status" value="1"/>
</dbReference>
<dbReference type="PANTHER" id="PTHR30160">
    <property type="entry name" value="TETRAACYLDISACCHARIDE 4'-KINASE-RELATED"/>
    <property type="match status" value="1"/>
</dbReference>
<evidence type="ECO:0000256" key="1">
    <source>
        <dbReference type="ARBA" id="ARBA00004515"/>
    </source>
</evidence>
<evidence type="ECO:0000256" key="10">
    <source>
        <dbReference type="ARBA" id="ARBA00044041"/>
    </source>
</evidence>
<gene>
    <name evidence="14" type="ORF">SAMN02583745_02221</name>
</gene>
<dbReference type="InterPro" id="IPR051199">
    <property type="entry name" value="LPS_LOS_Heptosyltrfase"/>
</dbReference>
<dbReference type="NCBIfam" id="TIGR02193">
    <property type="entry name" value="heptsyl_trn_I"/>
    <property type="match status" value="1"/>
</dbReference>
<evidence type="ECO:0000256" key="2">
    <source>
        <dbReference type="ARBA" id="ARBA00004713"/>
    </source>
</evidence>
<comment type="pathway">
    <text evidence="2">Bacterial outer membrane biogenesis; LPS core biosynthesis.</text>
</comment>
<comment type="similarity">
    <text evidence="9">Belongs to the glycosyltransferase 9 family.</text>
</comment>
<dbReference type="GO" id="GO:0005886">
    <property type="term" value="C:plasma membrane"/>
    <property type="evidence" value="ECO:0007669"/>
    <property type="project" value="UniProtKB-SubCell"/>
</dbReference>
<keyword evidence="4" id="KW-0997">Cell inner membrane</keyword>
<comment type="catalytic activity">
    <reaction evidence="13">
        <text>an alpha-Kdo-(2-&gt;4)-alpha-Kdo-(2-&gt;6)-lipid A + ADP-L-glycero-beta-D-manno-heptose = an L-alpha-D-Hep-(1-&gt;5)-[alpha-Kdo-(2-&gt;4)]-alpha-Kdo-(2-&gt;6)-lipid A + ADP + H(+)</text>
        <dbReference type="Rhea" id="RHEA:74067"/>
        <dbReference type="ChEBI" id="CHEBI:15378"/>
        <dbReference type="ChEBI" id="CHEBI:61506"/>
        <dbReference type="ChEBI" id="CHEBI:176431"/>
        <dbReference type="ChEBI" id="CHEBI:193068"/>
        <dbReference type="ChEBI" id="CHEBI:456216"/>
        <dbReference type="EC" id="2.4.99.23"/>
    </reaction>
</comment>
<evidence type="ECO:0000256" key="3">
    <source>
        <dbReference type="ARBA" id="ARBA00022475"/>
    </source>
</evidence>
<reference evidence="15" key="1">
    <citation type="submission" date="2016-10" db="EMBL/GenBank/DDBJ databases">
        <authorList>
            <person name="Varghese N."/>
            <person name="Submissions S."/>
        </authorList>
    </citation>
    <scope>NUCLEOTIDE SEQUENCE [LARGE SCALE GENOMIC DNA]</scope>
    <source>
        <strain evidence="15">DSM 18579</strain>
    </source>
</reference>
<dbReference type="STRING" id="1123402.SAMN02583745_02221"/>
<dbReference type="CDD" id="cd03789">
    <property type="entry name" value="GT9_LPS_heptosyltransferase"/>
    <property type="match status" value="1"/>
</dbReference>
<dbReference type="SUPFAM" id="SSF53756">
    <property type="entry name" value="UDP-Glycosyltransferase/glycogen phosphorylase"/>
    <property type="match status" value="1"/>
</dbReference>
<keyword evidence="7" id="KW-0448">Lipopolysaccharide biosynthesis</keyword>
<sequence>MSDVKILLVKTSSMGDILHTLPALTDAKQYNPDLMVDWVVEENFSQIPSWHPSIRQVIPVALRRWRKSWFSQETKEEKIEFIKTLQSNNYDLVIDAQGLIKSAFFIVRHAKGTKHGYNFKSAREGLASLFYDIKHPVSWEQHAVNRIRELFSKTMNYPLPTTQGDYSIADHFLHQDAANNLNMNTQPYLVFLHSTTRDEKHWPEEYWTSLLEQVHTLGFKVKLPWGTSAEKDRAKRLASKFNHVTVLPKLSLAEVANVIAHSTAVISVDTGLSHLTAALSRPNITLFGPTDPKLIGGYGENQYSIISETGVLKDLHPSIVFEKLQKIIQL</sequence>
<dbReference type="GO" id="GO:0005829">
    <property type="term" value="C:cytosol"/>
    <property type="evidence" value="ECO:0007669"/>
    <property type="project" value="TreeGrafter"/>
</dbReference>
<proteinExistence type="inferred from homology"/>
<evidence type="ECO:0000256" key="6">
    <source>
        <dbReference type="ARBA" id="ARBA00022679"/>
    </source>
</evidence>